<comment type="caution">
    <text evidence="1">The sequence shown here is derived from an EMBL/GenBank/DDBJ whole genome shotgun (WGS) entry which is preliminary data.</text>
</comment>
<reference evidence="1 2" key="1">
    <citation type="submission" date="2013-06" db="EMBL/GenBank/DDBJ databases">
        <authorList>
            <person name="Weinstock G."/>
            <person name="Sodergren E."/>
            <person name="Lobos E.A."/>
            <person name="Fulton L."/>
            <person name="Fulton R."/>
            <person name="Courtney L."/>
            <person name="Fronick C."/>
            <person name="O'Laughlin M."/>
            <person name="Godfrey J."/>
            <person name="Wilson R.M."/>
            <person name="Miner T."/>
            <person name="Farmer C."/>
            <person name="Delehaunty K."/>
            <person name="Cordes M."/>
            <person name="Minx P."/>
            <person name="Tomlinson C."/>
            <person name="Chen J."/>
            <person name="Wollam A."/>
            <person name="Pepin K.H."/>
            <person name="Bhonagiri V."/>
            <person name="Zhang X."/>
            <person name="Warren W."/>
            <person name="Mitreva M."/>
            <person name="Mardis E.R."/>
            <person name="Wilson R.K."/>
        </authorList>
    </citation>
    <scope>NUCLEOTIDE SEQUENCE [LARGE SCALE GENOMIC DNA]</scope>
    <source>
        <strain evidence="1 2">JCP7719</strain>
    </source>
</reference>
<dbReference type="EMBL" id="ATJO01000032">
    <property type="protein sequence ID" value="EPI51028.1"/>
    <property type="molecule type" value="Genomic_DNA"/>
</dbReference>
<accession>S4H4Y6</accession>
<sequence length="42" mass="5059">MLKLHLHTTLYANKILCTNMFQRNRTTNLLYLHHARDVCNVF</sequence>
<evidence type="ECO:0000313" key="1">
    <source>
        <dbReference type="EMBL" id="EPI51028.1"/>
    </source>
</evidence>
<dbReference type="AlphaFoldDB" id="S4H4Y6"/>
<dbReference type="Proteomes" id="UP000014601">
    <property type="component" value="Unassembled WGS sequence"/>
</dbReference>
<evidence type="ECO:0000313" key="2">
    <source>
        <dbReference type="Proteomes" id="UP000014601"/>
    </source>
</evidence>
<name>S4H4Y6_9BIFI</name>
<gene>
    <name evidence="1" type="ORF">HMPREF1576_00474</name>
</gene>
<proteinExistence type="predicted"/>
<protein>
    <submittedName>
        <fullName evidence="1">Uncharacterized protein</fullName>
    </submittedName>
</protein>
<organism evidence="1 2">
    <name type="scientific">Gardnerella pickettii JCP7719</name>
    <dbReference type="NCBI Taxonomy" id="1261061"/>
    <lineage>
        <taxon>Bacteria</taxon>
        <taxon>Bacillati</taxon>
        <taxon>Actinomycetota</taxon>
        <taxon>Actinomycetes</taxon>
        <taxon>Bifidobacteriales</taxon>
        <taxon>Bifidobacteriaceae</taxon>
        <taxon>Gardnerella</taxon>
        <taxon>Gardnerella pickettii</taxon>
    </lineage>
</organism>
<dbReference type="HOGENOM" id="CLU_3252090_0_0_11"/>